<accession>A0A1G8L7E8</accession>
<evidence type="ECO:0000256" key="4">
    <source>
        <dbReference type="PROSITE-ProRule" id="PRU00473"/>
    </source>
</evidence>
<dbReference type="SUPFAM" id="SSF103088">
    <property type="entry name" value="OmpA-like"/>
    <property type="match status" value="1"/>
</dbReference>
<evidence type="ECO:0000256" key="2">
    <source>
        <dbReference type="ARBA" id="ARBA00023136"/>
    </source>
</evidence>
<evidence type="ECO:0000313" key="8">
    <source>
        <dbReference type="EMBL" id="SDI51654.1"/>
    </source>
</evidence>
<dbReference type="GO" id="GO:0009279">
    <property type="term" value="C:cell outer membrane"/>
    <property type="evidence" value="ECO:0007669"/>
    <property type="project" value="UniProtKB-SubCell"/>
</dbReference>
<dbReference type="PANTHER" id="PTHR30329">
    <property type="entry name" value="STATOR ELEMENT OF FLAGELLAR MOTOR COMPLEX"/>
    <property type="match status" value="1"/>
</dbReference>
<keyword evidence="3" id="KW-0998">Cell outer membrane</keyword>
<feature type="chain" id="PRO_5011712856" evidence="6">
    <location>
        <begin position="21"/>
        <end position="212"/>
    </location>
</feature>
<feature type="domain" description="OmpA-like" evidence="7">
    <location>
        <begin position="83"/>
        <end position="207"/>
    </location>
</feature>
<dbReference type="InterPro" id="IPR006664">
    <property type="entry name" value="OMP_bac"/>
</dbReference>
<evidence type="ECO:0000259" key="7">
    <source>
        <dbReference type="PROSITE" id="PS51123"/>
    </source>
</evidence>
<dbReference type="AlphaFoldDB" id="A0A1G8L7E8"/>
<dbReference type="InterPro" id="IPR006665">
    <property type="entry name" value="OmpA-like"/>
</dbReference>
<gene>
    <name evidence="8" type="ORF">SAMN05428953_102169</name>
</gene>
<comment type="subcellular location">
    <subcellularLocation>
        <location evidence="1">Cell outer membrane</location>
    </subcellularLocation>
</comment>
<reference evidence="9" key="1">
    <citation type="submission" date="2016-10" db="EMBL/GenBank/DDBJ databases">
        <authorList>
            <person name="Varghese N."/>
            <person name="Submissions S."/>
        </authorList>
    </citation>
    <scope>NUCLEOTIDE SEQUENCE [LARGE SCALE GENOMIC DNA]</scope>
    <source>
        <strain evidence="9">CGMCC 1.11022</strain>
    </source>
</reference>
<feature type="compositionally biased region" description="Basic and acidic residues" evidence="5">
    <location>
        <begin position="190"/>
        <end position="200"/>
    </location>
</feature>
<feature type="signal peptide" evidence="6">
    <location>
        <begin position="1"/>
        <end position="20"/>
    </location>
</feature>
<name>A0A1G8L7E8_9HYPH</name>
<dbReference type="PROSITE" id="PS51123">
    <property type="entry name" value="OMPA_2"/>
    <property type="match status" value="1"/>
</dbReference>
<evidence type="ECO:0000313" key="9">
    <source>
        <dbReference type="Proteomes" id="UP000198894"/>
    </source>
</evidence>
<keyword evidence="6" id="KW-0732">Signal</keyword>
<protein>
    <submittedName>
        <fullName evidence="8">Outer membrane protein OmpA</fullName>
    </submittedName>
</protein>
<dbReference type="Gene3D" id="3.30.1330.60">
    <property type="entry name" value="OmpA-like domain"/>
    <property type="match status" value="1"/>
</dbReference>
<evidence type="ECO:0000256" key="3">
    <source>
        <dbReference type="ARBA" id="ARBA00023237"/>
    </source>
</evidence>
<evidence type="ECO:0000256" key="5">
    <source>
        <dbReference type="SAM" id="MobiDB-lite"/>
    </source>
</evidence>
<dbReference type="Pfam" id="PF00691">
    <property type="entry name" value="OmpA"/>
    <property type="match status" value="1"/>
</dbReference>
<evidence type="ECO:0000256" key="1">
    <source>
        <dbReference type="ARBA" id="ARBA00004442"/>
    </source>
</evidence>
<keyword evidence="9" id="KW-1185">Reference proteome</keyword>
<dbReference type="Proteomes" id="UP000198894">
    <property type="component" value="Unassembled WGS sequence"/>
</dbReference>
<proteinExistence type="predicted"/>
<sequence length="212" mass="21968">MRAHMIGVLWIASLTAAVQAQDIDPVAALGEPDMGSARALAIDGKVLAIAGIGSATTGAAQTLKDAADALARQNAALTVRVDGLDLRVAMPGDVLFAFDRSDIRPEAEPTLTALAQMIAASQPAAIVVEGHTDAKGRDAYNQALSEQRAGAVIDWLVTEAGQPRALFTARGLGEKEPVAPNLKADGSDDPDGRQMNRRVEFVFTNAGRSGGG</sequence>
<dbReference type="PANTHER" id="PTHR30329:SF21">
    <property type="entry name" value="LIPOPROTEIN YIAD-RELATED"/>
    <property type="match status" value="1"/>
</dbReference>
<dbReference type="InterPro" id="IPR050330">
    <property type="entry name" value="Bact_OuterMem_StrucFunc"/>
</dbReference>
<dbReference type="CDD" id="cd07185">
    <property type="entry name" value="OmpA_C-like"/>
    <property type="match status" value="1"/>
</dbReference>
<dbReference type="InterPro" id="IPR036737">
    <property type="entry name" value="OmpA-like_sf"/>
</dbReference>
<evidence type="ECO:0000256" key="6">
    <source>
        <dbReference type="SAM" id="SignalP"/>
    </source>
</evidence>
<dbReference type="PRINTS" id="PR01021">
    <property type="entry name" value="OMPADOMAIN"/>
</dbReference>
<organism evidence="8 9">
    <name type="scientific">Mesorhizobium muleiense</name>
    <dbReference type="NCBI Taxonomy" id="1004279"/>
    <lineage>
        <taxon>Bacteria</taxon>
        <taxon>Pseudomonadati</taxon>
        <taxon>Pseudomonadota</taxon>
        <taxon>Alphaproteobacteria</taxon>
        <taxon>Hyphomicrobiales</taxon>
        <taxon>Phyllobacteriaceae</taxon>
        <taxon>Mesorhizobium</taxon>
    </lineage>
</organism>
<feature type="region of interest" description="Disordered" evidence="5">
    <location>
        <begin position="177"/>
        <end position="212"/>
    </location>
</feature>
<keyword evidence="2 4" id="KW-0472">Membrane</keyword>
<dbReference type="EMBL" id="FNEE01000002">
    <property type="protein sequence ID" value="SDI51654.1"/>
    <property type="molecule type" value="Genomic_DNA"/>
</dbReference>